<comment type="caution">
    <text evidence="1">The sequence shown here is derived from an EMBL/GenBank/DDBJ whole genome shotgun (WGS) entry which is preliminary data.</text>
</comment>
<evidence type="ECO:0000313" key="2">
    <source>
        <dbReference type="Proteomes" id="UP000606600"/>
    </source>
</evidence>
<dbReference type="EMBL" id="JACWMY010000002">
    <property type="protein sequence ID" value="MBD1362928.1"/>
    <property type="molecule type" value="Genomic_DNA"/>
</dbReference>
<name>A0ABR7WLD5_9SPHI</name>
<accession>A0ABR7WLD5</accession>
<sequence>MWKIYRLVKKIIRRITRLRIMVQGDQYAVPDCYQSACELEKIQVWYENHEDLWKQTIRGRIIARVLYKAHRAISDAEGLLGNPKGDQPL</sequence>
<reference evidence="1 2" key="1">
    <citation type="submission" date="2020-09" db="EMBL/GenBank/DDBJ databases">
        <title>Novel species of Mucilaginibacter isolated from a glacier on the Tibetan Plateau.</title>
        <authorList>
            <person name="Liu Q."/>
            <person name="Xin Y.-H."/>
        </authorList>
    </citation>
    <scope>NUCLEOTIDE SEQUENCE [LARGE SCALE GENOMIC DNA]</scope>
    <source>
        <strain evidence="1 2">ZT4R22</strain>
    </source>
</reference>
<proteinExistence type="predicted"/>
<gene>
    <name evidence="1" type="ORF">IDJ77_03820</name>
</gene>
<organism evidence="1 2">
    <name type="scientific">Mucilaginibacter pankratovii</name>
    <dbReference type="NCBI Taxonomy" id="2772110"/>
    <lineage>
        <taxon>Bacteria</taxon>
        <taxon>Pseudomonadati</taxon>
        <taxon>Bacteroidota</taxon>
        <taxon>Sphingobacteriia</taxon>
        <taxon>Sphingobacteriales</taxon>
        <taxon>Sphingobacteriaceae</taxon>
        <taxon>Mucilaginibacter</taxon>
    </lineage>
</organism>
<keyword evidence="2" id="KW-1185">Reference proteome</keyword>
<protein>
    <submittedName>
        <fullName evidence="1">Uncharacterized protein</fullName>
    </submittedName>
</protein>
<dbReference type="RefSeq" id="WP_191187604.1">
    <property type="nucleotide sequence ID" value="NZ_JACWMY010000002.1"/>
</dbReference>
<dbReference type="Proteomes" id="UP000606600">
    <property type="component" value="Unassembled WGS sequence"/>
</dbReference>
<evidence type="ECO:0000313" key="1">
    <source>
        <dbReference type="EMBL" id="MBD1362928.1"/>
    </source>
</evidence>